<evidence type="ECO:0000313" key="10">
    <source>
        <dbReference type="EMBL" id="SKA44234.1"/>
    </source>
</evidence>
<protein>
    <submittedName>
        <fullName evidence="10">TonB-linked outer membrane protein, SusC/RagA family</fullName>
    </submittedName>
</protein>
<feature type="chain" id="PRO_5012459355" evidence="8">
    <location>
        <begin position="21"/>
        <end position="1048"/>
    </location>
</feature>
<name>A0A1T4TUX2_9BACT</name>
<organism evidence="10 11">
    <name type="scientific">Chitinophaga eiseniae</name>
    <dbReference type="NCBI Taxonomy" id="634771"/>
    <lineage>
        <taxon>Bacteria</taxon>
        <taxon>Pseudomonadati</taxon>
        <taxon>Bacteroidota</taxon>
        <taxon>Chitinophagia</taxon>
        <taxon>Chitinophagales</taxon>
        <taxon>Chitinophagaceae</taxon>
        <taxon>Chitinophaga</taxon>
    </lineage>
</organism>
<sequence length="1048" mass="113432">MKRVLLLLMLLCSGIAGLQAQNRTITGTVTDAKGGNPLPGVTVQVKGERTGTVTSASGTFTLAVQGENKVLRFSFVGYEEQEVALGAGSDIRVALKPDDKVLDEVLVVAYGTQKRATFTGSASVVKAEVLAERPVTSFEKALQGNVPGVTVQSVSGQPGGATTIRIRGVGGFGTSTNANANSTPLYVVDGIAVATGDFTQASTTADVLATLDPKDIETVTVLKDASAAALYGSRAANGVILITTKKGKAGRMSVNVTGSNGWSGIAVDRHDFLGSEEYFKYWWDSYYKQGVAGGASPADAAKQANASTIAALQANPFNNANPYGADGRLTSGTVKYYDTDWRDAVTRTGITQDYGISVSGGTDKTTYYFGAGYFNQKGVIMASDFKRYNAKLNLETRATDFLKFGVFSTFSSTDQNTPPGSTGSANPIYFADRVAPVYSLYQRDANGNPVQDPSGSGLAYNYLNPVMKDYNPVGLSKSNIHNAKTLRAILSAYAEVNFLKYLTFKSQVGADVVDLRESRYYNPLNGDGKAVNGRSNKYAPRDTRTTIVNTLTFDNTFDKHHVNVLVGQEAFNYVYTNLTAGSTGFPFEGISELGAGSTATNPTSDRTQKKFNSYFSRVNYDFENKYILSASLRTDGSSVFGEEKRYGTFWSVGGAWMISKENFMSSTAGWLRELKLKGSHGVSGADNIGRYARLDLYDAGANYNGQAGTKYAQLGNPLLRWEGAITTDVGIEAYFIDRIRVEAGYYRRGSDGLLFQKPLSMTTGFESVITNLAKLNNTGFEAAVEANVIRNNEFTLDLGANITTNKNKIVDLGGVDSIIAPTGSKLWKVGGDRYEFFIPEYAGVDPQDGKPMWYRNETDNNGNLTGKRTTTKQYTQASRYKMGSSLPKFYGGFNVRATYKGFDLSAMLFFNYGNKIYDSYLQAISNDGSAKGTNIASDVAARAWQKPGDVTDVPRFVENNTDLGSNTSSRFLFDGGYMRLKTVNLGYSLPKSILNSAHIQRARIYVAAENLFTWAKHKGMDPEIEVDGFYGNDIPNVKTFTVGVNIGL</sequence>
<dbReference type="InterPro" id="IPR036942">
    <property type="entry name" value="Beta-barrel_TonB_sf"/>
</dbReference>
<dbReference type="SUPFAM" id="SSF56935">
    <property type="entry name" value="Porins"/>
    <property type="match status" value="1"/>
</dbReference>
<accession>A0A1T4TUX2</accession>
<dbReference type="InterPro" id="IPR023996">
    <property type="entry name" value="TonB-dep_OMP_SusC/RagA"/>
</dbReference>
<reference evidence="11" key="1">
    <citation type="submission" date="2017-02" db="EMBL/GenBank/DDBJ databases">
        <authorList>
            <person name="Varghese N."/>
            <person name="Submissions S."/>
        </authorList>
    </citation>
    <scope>NUCLEOTIDE SEQUENCE [LARGE SCALE GENOMIC DNA]</scope>
    <source>
        <strain evidence="11">DSM 22224</strain>
    </source>
</reference>
<keyword evidence="2 7" id="KW-0813">Transport</keyword>
<gene>
    <name evidence="10" type="ORF">SAMN04488128_106358</name>
</gene>
<keyword evidence="6 7" id="KW-0998">Cell outer membrane</keyword>
<feature type="signal peptide" evidence="8">
    <location>
        <begin position="1"/>
        <end position="20"/>
    </location>
</feature>
<dbReference type="SUPFAM" id="SSF49464">
    <property type="entry name" value="Carboxypeptidase regulatory domain-like"/>
    <property type="match status" value="1"/>
</dbReference>
<dbReference type="AlphaFoldDB" id="A0A1T4TUX2"/>
<keyword evidence="4 7" id="KW-0812">Transmembrane</keyword>
<dbReference type="NCBIfam" id="TIGR04056">
    <property type="entry name" value="OMP_RagA_SusC"/>
    <property type="match status" value="1"/>
</dbReference>
<evidence type="ECO:0000256" key="5">
    <source>
        <dbReference type="ARBA" id="ARBA00023136"/>
    </source>
</evidence>
<keyword evidence="8" id="KW-0732">Signal</keyword>
<evidence type="ECO:0000256" key="3">
    <source>
        <dbReference type="ARBA" id="ARBA00022452"/>
    </source>
</evidence>
<dbReference type="Pfam" id="PF13715">
    <property type="entry name" value="CarbopepD_reg_2"/>
    <property type="match status" value="1"/>
</dbReference>
<comment type="subcellular location">
    <subcellularLocation>
        <location evidence="1 7">Cell outer membrane</location>
        <topology evidence="1 7">Multi-pass membrane protein</topology>
    </subcellularLocation>
</comment>
<dbReference type="InterPro" id="IPR008969">
    <property type="entry name" value="CarboxyPept-like_regulatory"/>
</dbReference>
<evidence type="ECO:0000256" key="4">
    <source>
        <dbReference type="ARBA" id="ARBA00022692"/>
    </source>
</evidence>
<dbReference type="OrthoDB" id="9768177at2"/>
<dbReference type="InterPro" id="IPR039426">
    <property type="entry name" value="TonB-dep_rcpt-like"/>
</dbReference>
<dbReference type="Pfam" id="PF07715">
    <property type="entry name" value="Plug"/>
    <property type="match status" value="1"/>
</dbReference>
<proteinExistence type="inferred from homology"/>
<dbReference type="PROSITE" id="PS52016">
    <property type="entry name" value="TONB_DEPENDENT_REC_3"/>
    <property type="match status" value="1"/>
</dbReference>
<keyword evidence="11" id="KW-1185">Reference proteome</keyword>
<dbReference type="GO" id="GO:0009279">
    <property type="term" value="C:cell outer membrane"/>
    <property type="evidence" value="ECO:0007669"/>
    <property type="project" value="UniProtKB-SubCell"/>
</dbReference>
<evidence type="ECO:0000256" key="7">
    <source>
        <dbReference type="PROSITE-ProRule" id="PRU01360"/>
    </source>
</evidence>
<keyword evidence="3 7" id="KW-1134">Transmembrane beta strand</keyword>
<evidence type="ECO:0000256" key="8">
    <source>
        <dbReference type="SAM" id="SignalP"/>
    </source>
</evidence>
<evidence type="ECO:0000256" key="1">
    <source>
        <dbReference type="ARBA" id="ARBA00004571"/>
    </source>
</evidence>
<evidence type="ECO:0000256" key="6">
    <source>
        <dbReference type="ARBA" id="ARBA00023237"/>
    </source>
</evidence>
<comment type="similarity">
    <text evidence="7">Belongs to the TonB-dependent receptor family.</text>
</comment>
<dbReference type="Gene3D" id="2.170.130.10">
    <property type="entry name" value="TonB-dependent receptor, plug domain"/>
    <property type="match status" value="1"/>
</dbReference>
<dbReference type="Proteomes" id="UP000190367">
    <property type="component" value="Unassembled WGS sequence"/>
</dbReference>
<dbReference type="InterPro" id="IPR023997">
    <property type="entry name" value="TonB-dep_OMP_SusC/RagA_CS"/>
</dbReference>
<dbReference type="STRING" id="634771.SAMN04488128_106358"/>
<dbReference type="RefSeq" id="WP_078672703.1">
    <property type="nucleotide sequence ID" value="NZ_FUWZ01000006.1"/>
</dbReference>
<evidence type="ECO:0000259" key="9">
    <source>
        <dbReference type="Pfam" id="PF07715"/>
    </source>
</evidence>
<keyword evidence="5 7" id="KW-0472">Membrane</keyword>
<dbReference type="Gene3D" id="2.40.170.20">
    <property type="entry name" value="TonB-dependent receptor, beta-barrel domain"/>
    <property type="match status" value="1"/>
</dbReference>
<evidence type="ECO:0000313" key="11">
    <source>
        <dbReference type="Proteomes" id="UP000190367"/>
    </source>
</evidence>
<dbReference type="InterPro" id="IPR037066">
    <property type="entry name" value="Plug_dom_sf"/>
</dbReference>
<feature type="domain" description="TonB-dependent receptor plug" evidence="9">
    <location>
        <begin position="118"/>
        <end position="239"/>
    </location>
</feature>
<dbReference type="InterPro" id="IPR012910">
    <property type="entry name" value="Plug_dom"/>
</dbReference>
<dbReference type="EMBL" id="FUWZ01000006">
    <property type="protein sequence ID" value="SKA44234.1"/>
    <property type="molecule type" value="Genomic_DNA"/>
</dbReference>
<dbReference type="NCBIfam" id="TIGR04057">
    <property type="entry name" value="SusC_RagA_signa"/>
    <property type="match status" value="1"/>
</dbReference>
<evidence type="ECO:0000256" key="2">
    <source>
        <dbReference type="ARBA" id="ARBA00022448"/>
    </source>
</evidence>
<dbReference type="Gene3D" id="2.60.40.1120">
    <property type="entry name" value="Carboxypeptidase-like, regulatory domain"/>
    <property type="match status" value="1"/>
</dbReference>